<sequence length="233" mass="25031">MQHNVTTVQRLIDTSHAAMILWNQLGFELRAEILRGWAQQLPLKSAAMVQFQCANAFKYAAKHVLMPGPTGESNTLYCSGRGVFIVTAQEGITEEAIVGQLTAALVCGNSVLVCLADTQYAERIVAQLEYVESLTNVITVVSDSALDALVQHPSTVGVAYCGDVQGAQQLARQLAQREGLLAQLVVELDGITLPIIGSQRYCLRFITERTRTINITAVGGNATLLELGSGDIG</sequence>
<evidence type="ECO:0000256" key="1">
    <source>
        <dbReference type="ARBA" id="ARBA00023002"/>
    </source>
</evidence>
<dbReference type="SUPFAM" id="SSF53720">
    <property type="entry name" value="ALDH-like"/>
    <property type="match status" value="1"/>
</dbReference>
<dbReference type="Gene3D" id="3.40.605.10">
    <property type="entry name" value="Aldehyde Dehydrogenase, Chain A, domain 1"/>
    <property type="match status" value="1"/>
</dbReference>
<reference evidence="2 3" key="1">
    <citation type="submission" date="2017-02" db="EMBL/GenBank/DDBJ databases">
        <authorList>
            <person name="Peterson S.W."/>
        </authorList>
    </citation>
    <scope>NUCLEOTIDE SEQUENCE [LARGE SCALE GENOMIC DNA]</scope>
    <source>
        <strain evidence="3">type strain: NCCB 100098</strain>
    </source>
</reference>
<protein>
    <submittedName>
        <fullName evidence="2">Bifunctional proline dehydrogenase/pyrroline-5-carboxylate dehydrogenase</fullName>
    </submittedName>
</protein>
<accession>A0A1T5HZZ4</accession>
<dbReference type="InterPro" id="IPR016162">
    <property type="entry name" value="Ald_DH_N"/>
</dbReference>
<evidence type="ECO:0000313" key="2">
    <source>
        <dbReference type="EMBL" id="SKC32380.1"/>
    </source>
</evidence>
<dbReference type="OrthoDB" id="6659650at2"/>
<proteinExistence type="predicted"/>
<dbReference type="GO" id="GO:0016491">
    <property type="term" value="F:oxidoreductase activity"/>
    <property type="evidence" value="ECO:0007669"/>
    <property type="project" value="UniProtKB-KW"/>
</dbReference>
<keyword evidence="1" id="KW-0560">Oxidoreductase</keyword>
<dbReference type="AlphaFoldDB" id="A0A1T5HZZ4"/>
<organism evidence="2 3">
    <name type="scientific">Photobacterium piscicola</name>
    <dbReference type="NCBI Taxonomy" id="1378299"/>
    <lineage>
        <taxon>Bacteria</taxon>
        <taxon>Pseudomonadati</taxon>
        <taxon>Pseudomonadota</taxon>
        <taxon>Gammaproteobacteria</taxon>
        <taxon>Vibrionales</taxon>
        <taxon>Vibrionaceae</taxon>
        <taxon>Photobacterium</taxon>
    </lineage>
</organism>
<dbReference type="InterPro" id="IPR016161">
    <property type="entry name" value="Ald_DH/histidinol_DH"/>
</dbReference>
<gene>
    <name evidence="2" type="ORF">CZ809_01896</name>
</gene>
<dbReference type="RefSeq" id="WP_080157282.1">
    <property type="nucleotide sequence ID" value="NZ_FUZI01000003.1"/>
</dbReference>
<dbReference type="EMBL" id="FUZI01000003">
    <property type="protein sequence ID" value="SKC32380.1"/>
    <property type="molecule type" value="Genomic_DNA"/>
</dbReference>
<evidence type="ECO:0000313" key="3">
    <source>
        <dbReference type="Proteomes" id="UP000189966"/>
    </source>
</evidence>
<name>A0A1T5HZZ4_9GAMM</name>
<dbReference type="Proteomes" id="UP000189966">
    <property type="component" value="Unassembled WGS sequence"/>
</dbReference>